<dbReference type="EMBL" id="CAAALY010249229">
    <property type="protein sequence ID" value="VEL35172.1"/>
    <property type="molecule type" value="Genomic_DNA"/>
</dbReference>
<dbReference type="Proteomes" id="UP000784294">
    <property type="component" value="Unassembled WGS sequence"/>
</dbReference>
<accession>A0A3S5CNE1</accession>
<dbReference type="AlphaFoldDB" id="A0A3S5CNE1"/>
<comment type="caution">
    <text evidence="1">The sequence shown here is derived from an EMBL/GenBank/DDBJ whole genome shotgun (WGS) entry which is preliminary data.</text>
</comment>
<keyword evidence="2" id="KW-1185">Reference proteome</keyword>
<name>A0A3S5CNE1_9PLAT</name>
<protein>
    <submittedName>
        <fullName evidence="1">Uncharacterized protein</fullName>
    </submittedName>
</protein>
<organism evidence="1 2">
    <name type="scientific">Protopolystoma xenopodis</name>
    <dbReference type="NCBI Taxonomy" id="117903"/>
    <lineage>
        <taxon>Eukaryota</taxon>
        <taxon>Metazoa</taxon>
        <taxon>Spiralia</taxon>
        <taxon>Lophotrochozoa</taxon>
        <taxon>Platyhelminthes</taxon>
        <taxon>Monogenea</taxon>
        <taxon>Polyopisthocotylea</taxon>
        <taxon>Polystomatidea</taxon>
        <taxon>Polystomatidae</taxon>
        <taxon>Protopolystoma</taxon>
    </lineage>
</organism>
<reference evidence="1" key="1">
    <citation type="submission" date="2018-11" db="EMBL/GenBank/DDBJ databases">
        <authorList>
            <consortium name="Pathogen Informatics"/>
        </authorList>
    </citation>
    <scope>NUCLEOTIDE SEQUENCE</scope>
</reference>
<gene>
    <name evidence="1" type="ORF">PXEA_LOCUS28612</name>
</gene>
<evidence type="ECO:0000313" key="1">
    <source>
        <dbReference type="EMBL" id="VEL35172.1"/>
    </source>
</evidence>
<proteinExistence type="predicted"/>
<sequence length="102" mass="11527">MPSISGFLALFEGQKVPTFGQRTKVLRIEWENWVGFIRGSRGVASATMIERNIALHCLQQSDFTSPTIEVHSPYSLTVIYVYARMYERCCVCPVPKLILKSG</sequence>
<evidence type="ECO:0000313" key="2">
    <source>
        <dbReference type="Proteomes" id="UP000784294"/>
    </source>
</evidence>